<keyword evidence="2" id="KW-1133">Transmembrane helix</keyword>
<feature type="transmembrane region" description="Helical" evidence="2">
    <location>
        <begin position="103"/>
        <end position="124"/>
    </location>
</feature>
<reference evidence="5" key="1">
    <citation type="submission" date="2017-02" db="EMBL/GenBank/DDBJ databases">
        <authorList>
            <person name="Varghese N."/>
            <person name="Submissions S."/>
        </authorList>
    </citation>
    <scope>NUCLEOTIDE SEQUENCE [LARGE SCALE GENOMIC DNA]</scope>
    <source>
        <strain evidence="5">9H-4</strain>
    </source>
</reference>
<dbReference type="InterPro" id="IPR021798">
    <property type="entry name" value="AftD_N"/>
</dbReference>
<dbReference type="EMBL" id="LT796768">
    <property type="protein sequence ID" value="SKB03115.1"/>
    <property type="molecule type" value="Genomic_DNA"/>
</dbReference>
<evidence type="ECO:0000313" key="4">
    <source>
        <dbReference type="EMBL" id="SKB03115.1"/>
    </source>
</evidence>
<feature type="domain" description="Alpha-(1-&gt;3)-arabinofuranosyltransferase N-terminal GT-C" evidence="3">
    <location>
        <begin position="29"/>
        <end position="643"/>
    </location>
</feature>
<keyword evidence="5" id="KW-1185">Reference proteome</keyword>
<gene>
    <name evidence="4" type="ORF">SAMN06295964_0145</name>
</gene>
<dbReference type="GO" id="GO:0016740">
    <property type="term" value="F:transferase activity"/>
    <property type="evidence" value="ECO:0007669"/>
    <property type="project" value="UniProtKB-KW"/>
</dbReference>
<feature type="region of interest" description="Disordered" evidence="1">
    <location>
        <begin position="885"/>
        <end position="908"/>
    </location>
</feature>
<feature type="transmembrane region" description="Helical" evidence="2">
    <location>
        <begin position="227"/>
        <end position="248"/>
    </location>
</feature>
<feature type="transmembrane region" description="Helical" evidence="2">
    <location>
        <begin position="304"/>
        <end position="324"/>
    </location>
</feature>
<feature type="transmembrane region" description="Helical" evidence="2">
    <location>
        <begin position="1251"/>
        <end position="1270"/>
    </location>
</feature>
<feature type="transmembrane region" description="Helical" evidence="2">
    <location>
        <begin position="1191"/>
        <end position="1217"/>
    </location>
</feature>
<evidence type="ECO:0000313" key="5">
    <source>
        <dbReference type="Proteomes" id="UP000191040"/>
    </source>
</evidence>
<dbReference type="Pfam" id="PF11847">
    <property type="entry name" value="GT-C_AftD"/>
    <property type="match status" value="1"/>
</dbReference>
<dbReference type="Proteomes" id="UP000191040">
    <property type="component" value="Chromosome I"/>
</dbReference>
<accession>A0A1T4YPC5</accession>
<feature type="transmembrane region" description="Helical" evidence="2">
    <location>
        <begin position="1223"/>
        <end position="1244"/>
    </location>
</feature>
<keyword evidence="4" id="KW-0808">Transferase</keyword>
<feature type="transmembrane region" description="Helical" evidence="2">
    <location>
        <begin position="192"/>
        <end position="215"/>
    </location>
</feature>
<dbReference type="STRING" id="1736691.SAMN06295964_0145"/>
<evidence type="ECO:0000256" key="1">
    <source>
        <dbReference type="SAM" id="MobiDB-lite"/>
    </source>
</evidence>
<feature type="transmembrane region" description="Helical" evidence="2">
    <location>
        <begin position="336"/>
        <end position="355"/>
    </location>
</feature>
<protein>
    <submittedName>
        <fullName evidence="4">Arabinofuranan 3-O-arabinosyltransferase</fullName>
    </submittedName>
</protein>
<organism evidence="4 5">
    <name type="scientific">Aeromicrobium choanae</name>
    <dbReference type="NCBI Taxonomy" id="1736691"/>
    <lineage>
        <taxon>Bacteria</taxon>
        <taxon>Bacillati</taxon>
        <taxon>Actinomycetota</taxon>
        <taxon>Actinomycetes</taxon>
        <taxon>Propionibacteriales</taxon>
        <taxon>Nocardioidaceae</taxon>
        <taxon>Aeromicrobium</taxon>
    </lineage>
</organism>
<keyword evidence="2" id="KW-0472">Membrane</keyword>
<evidence type="ECO:0000256" key="2">
    <source>
        <dbReference type="SAM" id="Phobius"/>
    </source>
</evidence>
<evidence type="ECO:0000259" key="3">
    <source>
        <dbReference type="Pfam" id="PF11847"/>
    </source>
</evidence>
<keyword evidence="2" id="KW-0812">Transmembrane</keyword>
<proteinExistence type="predicted"/>
<feature type="transmembrane region" description="Helical" evidence="2">
    <location>
        <begin position="19"/>
        <end position="36"/>
    </location>
</feature>
<sequence>MTHPTTDEPRATPDVAQRVRIAASTLLVAILPWVVAPGRTQPDTKLDLTVAPWDYLARALSAWNSHAGLGELQNQAYGYLFPLGPVMGLADAVGLPGWAAQRLWWSLLLVVAFTGTYLLARRLVGLRPDVALVAAALYALAPRVVTVLSEISVEAWPGAVAPWLVLAAWTMVRPSTDRRVLVRAAAGTGLLTFALGGVNATASAVVLLLPLMVILTAPRAARRGRALAAWSIAVLVGAAWWVVPLLVLGRYGYPFLDFIETARITTAVTSVPNVLRGADHWIAYILDAESHPVWQSGWVQAQDLVAIVSGMVVAGAGVAGLVVLSRDGERRDVTRFLIGSALLGTLLMSIGHAGVVGSPVAEGVRAFLDGPGAALRNVHKADPLVRLPLTLGVAVLVSHGLGRSRRAPRAAVAVVLAAALLSPTALWAGRGGDANSYEEIPATWRQAAEEIDVLHEQDGGSTLVLPAARTAEFTWGKTSDEPLVALAESPIVVRPAAPLGHPGATRLLDRIDAVAATGVAQPGLADLLARMGVARVVVRDGVLPLVQAQPADLVERTLERSPGFAEHERFGDLAVWTVGSGAAPLVESMAADAEIVVSGGPEALDDLTSLGLPSRSWTTISPAAPDADVVTDSLRWRQFNSGRPAQLAFGPTLDAADDSPEPIGARDLPPAGDRSDQPVREWLGLASVEASSSGADPFAAAWAGTDAGPAAALDGDRSTTWLTDEDTDGRLTLVPDQPAPLGRVTVVPAATTPSVDSVTLRARRADGTTRVITVDLAAGRGTADFGTEEFERLDLVLPTAPRAVVRGIAEVSSDVQEWGSRIRLPGEVDPRRTSIVLSPLAEDAAAPRWAFESTSSARVPLEVTARSRPGPDLEALLDAPARFTSGDRVGEDATSRPGAAFDGDPSTAWRVPAGRDAATVEIALPATTSIGRISTGGTGLAGIRASVGGRVTMLPRTGGVVEGEGDRVTLTFVRTAGEGEWTVPEIDLDAVGAPGPARVPCAAVTVGTSTVRVGGEVDRERLVNGDPVTLEPCGGSEAVVAPGTVDVRTDLPAALQVERVVLGPTDFVSGAGRSVLAREEAPGRIVASVSGGRDAVLALVQGANAGWRATTSSGRELEPVTIDGWRQGFRMPESLSGEVVIDFAPSAAHRWGLAAGPVALLLLLGALVATRRTRLPWERWPAPVSAVDRRIGWAVSGALGFLCGGLAGLVLAGAAWVLPRRRVVVAAISAMAVGAVAMAALGVVDRTSAGTVLGQLAGLFTLSLLARALFDGGPRRGSGAPPATTTATPAPR</sequence>
<feature type="region of interest" description="Disordered" evidence="1">
    <location>
        <begin position="647"/>
        <end position="677"/>
    </location>
</feature>
<feature type="transmembrane region" description="Helical" evidence="2">
    <location>
        <begin position="1151"/>
        <end position="1170"/>
    </location>
</feature>
<name>A0A1T4YPC5_9ACTN</name>